<evidence type="ECO:0000313" key="2">
    <source>
        <dbReference type="EMBL" id="QWQ31538.1"/>
    </source>
</evidence>
<dbReference type="EMBL" id="CP076459">
    <property type="protein sequence ID" value="QWQ31538.1"/>
    <property type="molecule type" value="Genomic_DNA"/>
</dbReference>
<sequence>MDIEIPLGKRTKKYRFLEMLPGLLSYGAIVLLVVLSILSPVLASIYLLSIILAAFVKAIAISYRVISGYSNMEKASKVDWNKRLSDLEDPKEAYSRLRDNQSKELLYQQHVDNLRFMSAAEDGY</sequence>
<organism evidence="2 3">
    <name type="scientific">Candidatus Minimicrobia vallesae</name>
    <dbReference type="NCBI Taxonomy" id="2841264"/>
    <lineage>
        <taxon>Bacteria</taxon>
        <taxon>Candidatus Saccharimonadota</taxon>
        <taxon>Candidatus Saccharimonadota incertae sedis</taxon>
        <taxon>Candidatus Minimicrobia</taxon>
    </lineage>
</organism>
<dbReference type="Proteomes" id="UP000677117">
    <property type="component" value="Chromosome"/>
</dbReference>
<feature type="transmembrane region" description="Helical" evidence="1">
    <location>
        <begin position="20"/>
        <end position="39"/>
    </location>
</feature>
<accession>A0A8F1SAF9</accession>
<feature type="transmembrane region" description="Helical" evidence="1">
    <location>
        <begin position="45"/>
        <end position="66"/>
    </location>
</feature>
<reference evidence="2" key="1">
    <citation type="submission" date="2021-06" db="EMBL/GenBank/DDBJ databases">
        <title>An adapted protocol for Saccharibacteria cultivation: two new species join this phylum of Candidate Phyla Radiations.</title>
        <authorList>
            <person name="Ibrahim A."/>
            <person name="Maatouk M."/>
            <person name="Raoult D."/>
            <person name="Bittar F."/>
        </authorList>
    </citation>
    <scope>NUCLEOTIDE SEQUENCE</scope>
    <source>
        <strain evidence="2">IHU2</strain>
    </source>
</reference>
<keyword evidence="1" id="KW-1133">Transmembrane helix</keyword>
<dbReference type="RefSeq" id="WP_232736298.1">
    <property type="nucleotide sequence ID" value="NZ_CP076459.1"/>
</dbReference>
<proteinExistence type="predicted"/>
<keyword evidence="1" id="KW-0472">Membrane</keyword>
<protein>
    <submittedName>
        <fullName evidence="2">Uncharacterized protein</fullName>
    </submittedName>
</protein>
<evidence type="ECO:0000313" key="3">
    <source>
        <dbReference type="Proteomes" id="UP000677117"/>
    </source>
</evidence>
<name>A0A8F1SAF9_9BACT</name>
<dbReference type="AlphaFoldDB" id="A0A8F1SAF9"/>
<gene>
    <name evidence="2" type="ORF">KOY49_00660</name>
</gene>
<dbReference type="KEGG" id="mvl:KOY49_00660"/>
<keyword evidence="1" id="KW-0812">Transmembrane</keyword>
<keyword evidence="3" id="KW-1185">Reference proteome</keyword>
<evidence type="ECO:0000256" key="1">
    <source>
        <dbReference type="SAM" id="Phobius"/>
    </source>
</evidence>